<feature type="domain" description="Cytochrome b561 bacterial/Ni-hydrogenase" evidence="14">
    <location>
        <begin position="17"/>
        <end position="183"/>
    </location>
</feature>
<dbReference type="OrthoDB" id="8536275at2"/>
<gene>
    <name evidence="15" type="ORF">SAMN05192564_102627</name>
</gene>
<feature type="transmembrane region" description="Helical" evidence="13">
    <location>
        <begin position="148"/>
        <end position="174"/>
    </location>
</feature>
<dbReference type="InterPro" id="IPR016174">
    <property type="entry name" value="Di-haem_cyt_TM"/>
</dbReference>
<evidence type="ECO:0000256" key="12">
    <source>
        <dbReference type="ARBA" id="ARBA00037975"/>
    </source>
</evidence>
<evidence type="ECO:0000256" key="2">
    <source>
        <dbReference type="ARBA" id="ARBA00004651"/>
    </source>
</evidence>
<feature type="transmembrane region" description="Helical" evidence="13">
    <location>
        <begin position="20"/>
        <end position="43"/>
    </location>
</feature>
<keyword evidence="11 13" id="KW-0472">Membrane</keyword>
<name>A0A1H4D2D1_9BURK</name>
<evidence type="ECO:0000256" key="6">
    <source>
        <dbReference type="ARBA" id="ARBA00022692"/>
    </source>
</evidence>
<dbReference type="EMBL" id="FNRQ01000002">
    <property type="protein sequence ID" value="SEA66797.1"/>
    <property type="molecule type" value="Genomic_DNA"/>
</dbReference>
<feature type="transmembrane region" description="Helical" evidence="13">
    <location>
        <begin position="98"/>
        <end position="116"/>
    </location>
</feature>
<evidence type="ECO:0000256" key="5">
    <source>
        <dbReference type="ARBA" id="ARBA00022617"/>
    </source>
</evidence>
<dbReference type="GO" id="GO:0005886">
    <property type="term" value="C:plasma membrane"/>
    <property type="evidence" value="ECO:0007669"/>
    <property type="project" value="UniProtKB-SubCell"/>
</dbReference>
<accession>A0A1H4D2D1</accession>
<keyword evidence="16" id="KW-1185">Reference proteome</keyword>
<keyword evidence="3" id="KW-0813">Transport</keyword>
<dbReference type="Gene3D" id="1.20.950.20">
    <property type="entry name" value="Transmembrane di-heme cytochromes, Chain C"/>
    <property type="match status" value="1"/>
</dbReference>
<proteinExistence type="inferred from homology"/>
<dbReference type="GO" id="GO:0046872">
    <property type="term" value="F:metal ion binding"/>
    <property type="evidence" value="ECO:0007669"/>
    <property type="project" value="UniProtKB-KW"/>
</dbReference>
<feature type="transmembrane region" description="Helical" evidence="13">
    <location>
        <begin position="55"/>
        <end position="78"/>
    </location>
</feature>
<keyword evidence="7" id="KW-0479">Metal-binding</keyword>
<comment type="similarity">
    <text evidence="12">Belongs to the cytochrome b561 family.</text>
</comment>
<evidence type="ECO:0000259" key="14">
    <source>
        <dbReference type="Pfam" id="PF01292"/>
    </source>
</evidence>
<dbReference type="GO" id="GO:0020037">
    <property type="term" value="F:heme binding"/>
    <property type="evidence" value="ECO:0007669"/>
    <property type="project" value="TreeGrafter"/>
</dbReference>
<comment type="cofactor">
    <cofactor evidence="1">
        <name>heme b</name>
        <dbReference type="ChEBI" id="CHEBI:60344"/>
    </cofactor>
</comment>
<evidence type="ECO:0000256" key="13">
    <source>
        <dbReference type="SAM" id="Phobius"/>
    </source>
</evidence>
<dbReference type="InterPro" id="IPR052168">
    <property type="entry name" value="Cytochrome_b561_oxidase"/>
</dbReference>
<evidence type="ECO:0000313" key="15">
    <source>
        <dbReference type="EMBL" id="SEA66797.1"/>
    </source>
</evidence>
<sequence length="185" mass="21512">MYTTSQAQVRPTGRNAYDRVSIAIHWFIFVCVVALCIIGFLFYKLDFNSESYNNYYYWHRSIGETVFAVMLFSVFWRFRRPSPPELDDIPWRARAAKLTQRAIITLLIVVPALKVWRGAYGIGWEFFGLKIPAPLPKNVPMGHFLTDWHYYTAIALIALSALHSLAALYHHYFLKDGLIGRMKPF</sequence>
<dbReference type="Proteomes" id="UP000198638">
    <property type="component" value="Unassembled WGS sequence"/>
</dbReference>
<dbReference type="AlphaFoldDB" id="A0A1H4D2D1"/>
<dbReference type="PANTHER" id="PTHR30529">
    <property type="entry name" value="CYTOCHROME B561"/>
    <property type="match status" value="1"/>
</dbReference>
<evidence type="ECO:0000256" key="11">
    <source>
        <dbReference type="ARBA" id="ARBA00023136"/>
    </source>
</evidence>
<comment type="subcellular location">
    <subcellularLocation>
        <location evidence="2">Cell membrane</location>
        <topology evidence="2">Multi-pass membrane protein</topology>
    </subcellularLocation>
</comment>
<keyword evidence="4" id="KW-1003">Cell membrane</keyword>
<dbReference type="RefSeq" id="WP_090532380.1">
    <property type="nucleotide sequence ID" value="NZ_FNRQ01000002.1"/>
</dbReference>
<keyword evidence="5" id="KW-0349">Heme</keyword>
<evidence type="ECO:0000256" key="1">
    <source>
        <dbReference type="ARBA" id="ARBA00001970"/>
    </source>
</evidence>
<reference evidence="16" key="1">
    <citation type="submission" date="2016-10" db="EMBL/GenBank/DDBJ databases">
        <authorList>
            <person name="Varghese N."/>
            <person name="Submissions S."/>
        </authorList>
    </citation>
    <scope>NUCLEOTIDE SEQUENCE [LARGE SCALE GENOMIC DNA]</scope>
    <source>
        <strain evidence="16">LMG 24000</strain>
    </source>
</reference>
<organism evidence="15 16">
    <name type="scientific">Paraburkholderia sartisoli</name>
    <dbReference type="NCBI Taxonomy" id="83784"/>
    <lineage>
        <taxon>Bacteria</taxon>
        <taxon>Pseudomonadati</taxon>
        <taxon>Pseudomonadota</taxon>
        <taxon>Betaproteobacteria</taxon>
        <taxon>Burkholderiales</taxon>
        <taxon>Burkholderiaceae</taxon>
        <taxon>Paraburkholderia</taxon>
    </lineage>
</organism>
<dbReference type="PANTHER" id="PTHR30529:SF1">
    <property type="entry name" value="CYTOCHROME B561 HOMOLOG 2"/>
    <property type="match status" value="1"/>
</dbReference>
<keyword evidence="9 13" id="KW-1133">Transmembrane helix</keyword>
<dbReference type="GO" id="GO:0022904">
    <property type="term" value="P:respiratory electron transport chain"/>
    <property type="evidence" value="ECO:0007669"/>
    <property type="project" value="InterPro"/>
</dbReference>
<keyword evidence="10" id="KW-0408">Iron</keyword>
<evidence type="ECO:0000256" key="9">
    <source>
        <dbReference type="ARBA" id="ARBA00022989"/>
    </source>
</evidence>
<dbReference type="SUPFAM" id="SSF81342">
    <property type="entry name" value="Transmembrane di-heme cytochromes"/>
    <property type="match status" value="1"/>
</dbReference>
<dbReference type="GO" id="GO:0009055">
    <property type="term" value="F:electron transfer activity"/>
    <property type="evidence" value="ECO:0007669"/>
    <property type="project" value="InterPro"/>
</dbReference>
<keyword evidence="6 13" id="KW-0812">Transmembrane</keyword>
<evidence type="ECO:0000313" key="16">
    <source>
        <dbReference type="Proteomes" id="UP000198638"/>
    </source>
</evidence>
<evidence type="ECO:0000256" key="4">
    <source>
        <dbReference type="ARBA" id="ARBA00022475"/>
    </source>
</evidence>
<protein>
    <submittedName>
        <fullName evidence="15">Cytochrome b561</fullName>
    </submittedName>
</protein>
<evidence type="ECO:0000256" key="3">
    <source>
        <dbReference type="ARBA" id="ARBA00022448"/>
    </source>
</evidence>
<evidence type="ECO:0000256" key="10">
    <source>
        <dbReference type="ARBA" id="ARBA00023004"/>
    </source>
</evidence>
<evidence type="ECO:0000256" key="7">
    <source>
        <dbReference type="ARBA" id="ARBA00022723"/>
    </source>
</evidence>
<evidence type="ECO:0000256" key="8">
    <source>
        <dbReference type="ARBA" id="ARBA00022982"/>
    </source>
</evidence>
<dbReference type="STRING" id="83784.SAMN05192564_102627"/>
<dbReference type="InterPro" id="IPR011577">
    <property type="entry name" value="Cyt_b561_bac/Ni-Hgenase"/>
</dbReference>
<dbReference type="Pfam" id="PF01292">
    <property type="entry name" value="Ni_hydr_CYTB"/>
    <property type="match status" value="1"/>
</dbReference>
<keyword evidence="8" id="KW-0249">Electron transport</keyword>